<feature type="compositionally biased region" description="Basic and acidic residues" evidence="2">
    <location>
        <begin position="104"/>
        <end position="123"/>
    </location>
</feature>
<keyword evidence="1" id="KW-0862">Zinc</keyword>
<dbReference type="InParanoid" id="D2VIR0"/>
<dbReference type="KEGG" id="ngr:NAEGRDRAFT_68764"/>
<feature type="region of interest" description="Disordered" evidence="2">
    <location>
        <begin position="96"/>
        <end position="169"/>
    </location>
</feature>
<evidence type="ECO:0000313" key="5">
    <source>
        <dbReference type="Proteomes" id="UP000006671"/>
    </source>
</evidence>
<reference evidence="4 5" key="1">
    <citation type="journal article" date="2010" name="Cell">
        <title>The genome of Naegleria gruberi illuminates early eukaryotic versatility.</title>
        <authorList>
            <person name="Fritz-Laylin L.K."/>
            <person name="Prochnik S.E."/>
            <person name="Ginger M.L."/>
            <person name="Dacks J.B."/>
            <person name="Carpenter M.L."/>
            <person name="Field M.C."/>
            <person name="Kuo A."/>
            <person name="Paredez A."/>
            <person name="Chapman J."/>
            <person name="Pham J."/>
            <person name="Shu S."/>
            <person name="Neupane R."/>
            <person name="Cipriano M."/>
            <person name="Mancuso J."/>
            <person name="Tu H."/>
            <person name="Salamov A."/>
            <person name="Lindquist E."/>
            <person name="Shapiro H."/>
            <person name="Lucas S."/>
            <person name="Grigoriev I.V."/>
            <person name="Cande W.Z."/>
            <person name="Fulton C."/>
            <person name="Rokhsar D.S."/>
            <person name="Dawson S.C."/>
        </authorList>
    </citation>
    <scope>NUCLEOTIDE SEQUENCE [LARGE SCALE GENOMIC DNA]</scope>
    <source>
        <strain evidence="4 5">NEG-M</strain>
    </source>
</reference>
<dbReference type="AlphaFoldDB" id="D2VIR0"/>
<dbReference type="GO" id="GO:0008270">
    <property type="term" value="F:zinc ion binding"/>
    <property type="evidence" value="ECO:0007669"/>
    <property type="project" value="UniProtKB-KW"/>
</dbReference>
<feature type="compositionally biased region" description="Basic and acidic residues" evidence="2">
    <location>
        <begin position="532"/>
        <end position="558"/>
    </location>
</feature>
<gene>
    <name evidence="4" type="ORF">NAEGRDRAFT_68764</name>
</gene>
<keyword evidence="1" id="KW-0479">Metal-binding</keyword>
<evidence type="ECO:0000256" key="2">
    <source>
        <dbReference type="SAM" id="MobiDB-lite"/>
    </source>
</evidence>
<name>D2VIR0_NAEGR</name>
<dbReference type="PROSITE" id="PS50158">
    <property type="entry name" value="ZF_CCHC"/>
    <property type="match status" value="1"/>
</dbReference>
<dbReference type="Pfam" id="PF00098">
    <property type="entry name" value="zf-CCHC"/>
    <property type="match status" value="1"/>
</dbReference>
<dbReference type="Proteomes" id="UP000006671">
    <property type="component" value="Unassembled WGS sequence"/>
</dbReference>
<keyword evidence="5" id="KW-1185">Reference proteome</keyword>
<dbReference type="RefSeq" id="XP_002676138.1">
    <property type="nucleotide sequence ID" value="XM_002676092.1"/>
</dbReference>
<keyword evidence="1" id="KW-0863">Zinc-finger</keyword>
<feature type="compositionally biased region" description="Basic residues" evidence="2">
    <location>
        <begin position="486"/>
        <end position="495"/>
    </location>
</feature>
<evidence type="ECO:0000313" key="4">
    <source>
        <dbReference type="EMBL" id="EFC43394.1"/>
    </source>
</evidence>
<feature type="compositionally biased region" description="Acidic residues" evidence="2">
    <location>
        <begin position="144"/>
        <end position="159"/>
    </location>
</feature>
<proteinExistence type="predicted"/>
<dbReference type="InterPro" id="IPR001878">
    <property type="entry name" value="Znf_CCHC"/>
</dbReference>
<feature type="region of interest" description="Disordered" evidence="2">
    <location>
        <begin position="475"/>
        <end position="594"/>
    </location>
</feature>
<dbReference type="SUPFAM" id="SSF57756">
    <property type="entry name" value="Retrovirus zinc finger-like domains"/>
    <property type="match status" value="1"/>
</dbReference>
<dbReference type="GeneID" id="8852182"/>
<feature type="compositionally biased region" description="Low complexity" evidence="2">
    <location>
        <begin position="584"/>
        <end position="594"/>
    </location>
</feature>
<accession>D2VIR0</accession>
<evidence type="ECO:0000259" key="3">
    <source>
        <dbReference type="PROSITE" id="PS50158"/>
    </source>
</evidence>
<dbReference type="OrthoDB" id="3341596at2759"/>
<feature type="compositionally biased region" description="Low complexity" evidence="2">
    <location>
        <begin position="496"/>
        <end position="528"/>
    </location>
</feature>
<protein>
    <submittedName>
        <fullName evidence="4">Predicted protein</fullName>
    </submittedName>
</protein>
<dbReference type="OMA" id="LESYKCA"/>
<dbReference type="EMBL" id="GG738874">
    <property type="protein sequence ID" value="EFC43394.1"/>
    <property type="molecule type" value="Genomic_DNA"/>
</dbReference>
<organism evidence="5">
    <name type="scientific">Naegleria gruberi</name>
    <name type="common">Amoeba</name>
    <dbReference type="NCBI Taxonomy" id="5762"/>
    <lineage>
        <taxon>Eukaryota</taxon>
        <taxon>Discoba</taxon>
        <taxon>Heterolobosea</taxon>
        <taxon>Tetramitia</taxon>
        <taxon>Eutetramitia</taxon>
        <taxon>Vahlkampfiidae</taxon>
        <taxon>Naegleria</taxon>
    </lineage>
</organism>
<feature type="domain" description="CCHC-type" evidence="3">
    <location>
        <begin position="324"/>
        <end position="337"/>
    </location>
</feature>
<dbReference type="InterPro" id="IPR036875">
    <property type="entry name" value="Znf_CCHC_sf"/>
</dbReference>
<sequence>MTDQQHAIIISDSIPEVVEVLDSQMSACATPSSTVPTIGDNLSLQLNSNIFDDDDDGVNDKEVPIQVEKTQSLINIDDEEEDLITPISALVEKEINNHNNNNDGNDRVEENNVEKESPTRQDLEESIVEDVIMIDDSQSQQEDTGFESDEEEEEEEEESVQPSIIPDKTISTCTVNLEEEGEEEEQPSSFSATTEMVNLLANKTPTLAITPSAEKAPIRTFRKNSASENTSSSSEKESTISISFTNVSHNLIDKIQKLLDEEYINHSKKGRKRENVTLCSGIIEANPLFATEKINFDANYLKTLKIDVEKPKIEDKPPNSNKICYNCLGVGHIIRDCTLPIDYDQIELNKESFKSNDSRFYESIDPRHTRSRDRNTAWNNALDMGDMAIKLSERTRRKLTSHELESYKCATPENKVHSKDIGKVSDEFLYGGALPADYSGRKEQLNKVFTKLKEHKEGGKKRKLDQANSASEDEYIHVNVSQNSSKKFKKNKKYKGSNNYSQSQQDRDYNNNSNSRNNRNNNNYNYKSNNRRYQDNDRYQDDDRYDKRYNDNNRHYHEDEEEEYSQRSYSKDRNNNKNKKNSNNKKYYSNNNRR</sequence>
<dbReference type="SMART" id="SM00343">
    <property type="entry name" value="ZnF_C2HC"/>
    <property type="match status" value="1"/>
</dbReference>
<dbReference type="VEuPathDB" id="AmoebaDB:NAEGRDRAFT_68764"/>
<evidence type="ECO:0000256" key="1">
    <source>
        <dbReference type="PROSITE-ProRule" id="PRU00047"/>
    </source>
</evidence>
<dbReference type="GO" id="GO:0003676">
    <property type="term" value="F:nucleic acid binding"/>
    <property type="evidence" value="ECO:0007669"/>
    <property type="project" value="InterPro"/>
</dbReference>